<dbReference type="GO" id="GO:0009039">
    <property type="term" value="F:urease activity"/>
    <property type="evidence" value="ECO:0007669"/>
    <property type="project" value="UniProtKB-UniRule"/>
</dbReference>
<evidence type="ECO:0000313" key="5">
    <source>
        <dbReference type="EMBL" id="GFG68401.1"/>
    </source>
</evidence>
<comment type="subunit">
    <text evidence="3">Heterotrimer of UreA (gamma), UreB (beta) and UreC (alpha) subunits. Three heterotrimers associate to form the active enzyme.</text>
</comment>
<accession>A0A7I9XEK4</accession>
<proteinExistence type="inferred from homology"/>
<protein>
    <recommendedName>
        <fullName evidence="3">Urease subunit beta</fullName>
        <ecNumber evidence="3">3.5.1.5</ecNumber>
    </recommendedName>
    <alternativeName>
        <fullName evidence="3">Urea amidohydrolase subunit beta</fullName>
    </alternativeName>
</protein>
<evidence type="ECO:0000313" key="6">
    <source>
        <dbReference type="Proteomes" id="UP000465263"/>
    </source>
</evidence>
<dbReference type="NCBIfam" id="NF009682">
    <property type="entry name" value="PRK13203.1"/>
    <property type="match status" value="1"/>
</dbReference>
<evidence type="ECO:0000256" key="1">
    <source>
        <dbReference type="ARBA" id="ARBA00022801"/>
    </source>
</evidence>
<dbReference type="GO" id="GO:0043419">
    <property type="term" value="P:urea catabolic process"/>
    <property type="evidence" value="ECO:0007669"/>
    <property type="project" value="UniProtKB-UniRule"/>
</dbReference>
<comment type="caution">
    <text evidence="5">The sequence shown here is derived from an EMBL/GenBank/DDBJ whole genome shotgun (WGS) entry which is preliminary data.</text>
</comment>
<dbReference type="InterPro" id="IPR002019">
    <property type="entry name" value="Urease_beta-like"/>
</dbReference>
<dbReference type="CDD" id="cd00407">
    <property type="entry name" value="Urease_beta"/>
    <property type="match status" value="1"/>
</dbReference>
<dbReference type="FunFam" id="2.10.150.10:FF:000001">
    <property type="entry name" value="Urease subunit beta"/>
    <property type="match status" value="1"/>
</dbReference>
<dbReference type="UniPathway" id="UPA00258">
    <property type="reaction ID" value="UER00370"/>
</dbReference>
<dbReference type="InterPro" id="IPR036461">
    <property type="entry name" value="Urease_betasu_sf"/>
</dbReference>
<dbReference type="Gene3D" id="2.10.150.10">
    <property type="entry name" value="Urease, beta subunit"/>
    <property type="match status" value="1"/>
</dbReference>
<dbReference type="RefSeq" id="WP_085083275.1">
    <property type="nucleotide sequence ID" value="NZ_BLKV01000001.1"/>
</dbReference>
<comment type="catalytic activity">
    <reaction evidence="2 3">
        <text>urea + 2 H2O + H(+) = hydrogencarbonate + 2 NH4(+)</text>
        <dbReference type="Rhea" id="RHEA:20557"/>
        <dbReference type="ChEBI" id="CHEBI:15377"/>
        <dbReference type="ChEBI" id="CHEBI:15378"/>
        <dbReference type="ChEBI" id="CHEBI:16199"/>
        <dbReference type="ChEBI" id="CHEBI:17544"/>
        <dbReference type="ChEBI" id="CHEBI:28938"/>
        <dbReference type="EC" id="3.5.1.5"/>
    </reaction>
</comment>
<dbReference type="NCBIfam" id="TIGR00192">
    <property type="entry name" value="urease_beta"/>
    <property type="match status" value="1"/>
</dbReference>
<dbReference type="Pfam" id="PF00699">
    <property type="entry name" value="Urease_beta"/>
    <property type="match status" value="1"/>
</dbReference>
<dbReference type="SUPFAM" id="SSF51278">
    <property type="entry name" value="Urease, beta-subunit"/>
    <property type="match status" value="1"/>
</dbReference>
<dbReference type="PANTHER" id="PTHR33569:SF1">
    <property type="entry name" value="UREASE"/>
    <property type="match status" value="1"/>
</dbReference>
<feature type="region of interest" description="Disordered" evidence="4">
    <location>
        <begin position="118"/>
        <end position="147"/>
    </location>
</feature>
<keyword evidence="6" id="KW-1185">Reference proteome</keyword>
<dbReference type="InterPro" id="IPR050069">
    <property type="entry name" value="Urease_subunit"/>
</dbReference>
<comment type="pathway">
    <text evidence="3">Nitrogen metabolism; urea degradation; CO(2) and NH(3) from urea (urease route): step 1/1.</text>
</comment>
<keyword evidence="3" id="KW-0963">Cytoplasm</keyword>
<comment type="subcellular location">
    <subcellularLocation>
        <location evidence="3">Cytoplasm</location>
    </subcellularLocation>
</comment>
<name>A0A7I9XEK4_9MYCO</name>
<dbReference type="GO" id="GO:0035550">
    <property type="term" value="C:urease complex"/>
    <property type="evidence" value="ECO:0007669"/>
    <property type="project" value="InterPro"/>
</dbReference>
<dbReference type="AlphaFoldDB" id="A0A7I9XEK4"/>
<reference evidence="5 6" key="1">
    <citation type="journal article" date="2019" name="Emerg. Microbes Infect.">
        <title>Comprehensive subspecies identification of 175 nontuberculous mycobacteria species based on 7547 genomic profiles.</title>
        <authorList>
            <person name="Matsumoto Y."/>
            <person name="Kinjo T."/>
            <person name="Motooka D."/>
            <person name="Nabeya D."/>
            <person name="Jung N."/>
            <person name="Uechi K."/>
            <person name="Horii T."/>
            <person name="Iida T."/>
            <person name="Fujita J."/>
            <person name="Nakamura S."/>
        </authorList>
    </citation>
    <scope>NUCLEOTIDE SEQUENCE [LARGE SCALE GENOMIC DNA]</scope>
    <source>
        <strain evidence="5 6">JCM 16017</strain>
    </source>
</reference>
<keyword evidence="1 3" id="KW-0378">Hydrolase</keyword>
<dbReference type="PANTHER" id="PTHR33569">
    <property type="entry name" value="UREASE"/>
    <property type="match status" value="1"/>
</dbReference>
<organism evidence="5 6">
    <name type="scientific">Mycolicibacter senuensis</name>
    <dbReference type="NCBI Taxonomy" id="386913"/>
    <lineage>
        <taxon>Bacteria</taxon>
        <taxon>Bacillati</taxon>
        <taxon>Actinomycetota</taxon>
        <taxon>Actinomycetes</taxon>
        <taxon>Mycobacteriales</taxon>
        <taxon>Mycobacteriaceae</taxon>
        <taxon>Mycolicibacter</taxon>
    </lineage>
</organism>
<dbReference type="OrthoDB" id="9797217at2"/>
<dbReference type="HAMAP" id="MF_01954">
    <property type="entry name" value="Urease_beta"/>
    <property type="match status" value="1"/>
</dbReference>
<dbReference type="EC" id="3.5.1.5" evidence="3"/>
<sequence>MIPGEWLLTDEPLELNAGRPTQQITVRNTGELTVQVGSHYHFFEVNRALSFDRRRALGMRLNIPAGQAIRFDPGEQQEVELVKLSGTGRILGFNGLVNGSLGDELITARILRRARESGFCGDDDDGTDDASSKPTTPARSRKGKGSR</sequence>
<dbReference type="Proteomes" id="UP000465263">
    <property type="component" value="Unassembled WGS sequence"/>
</dbReference>
<evidence type="ECO:0000256" key="4">
    <source>
        <dbReference type="SAM" id="MobiDB-lite"/>
    </source>
</evidence>
<dbReference type="EMBL" id="BLKV01000001">
    <property type="protein sequence ID" value="GFG68401.1"/>
    <property type="molecule type" value="Genomic_DNA"/>
</dbReference>
<evidence type="ECO:0000256" key="3">
    <source>
        <dbReference type="HAMAP-Rule" id="MF_01954"/>
    </source>
</evidence>
<evidence type="ECO:0000256" key="2">
    <source>
        <dbReference type="ARBA" id="ARBA00047778"/>
    </source>
</evidence>
<gene>
    <name evidence="3" type="primary">ureB</name>
    <name evidence="5" type="ORF">MSEN_01210</name>
</gene>
<comment type="similarity">
    <text evidence="3">Belongs to the urease beta subunit family.</text>
</comment>